<dbReference type="GO" id="GO:0033557">
    <property type="term" value="C:Slx1-Slx4 complex"/>
    <property type="evidence" value="ECO:0007669"/>
    <property type="project" value="UniProtKB-UniRule"/>
</dbReference>
<accession>A0A9P5CNF0</accession>
<feature type="compositionally biased region" description="Basic residues" evidence="10">
    <location>
        <begin position="93"/>
        <end position="102"/>
    </location>
</feature>
<sequence>MADSGPLCSSPARPTLHDRLMMLSSSPLPDIQELIARKPRTHKLKSGSAAAPIPAHANTTFTRASDLLAAQAAAGDDSFDPIDEQEPLPAKKAPAKRPRKPAAKVAKLSTAPKRVAKEVIVLSSDGVTPDGAQPENSNAAEAQSQKNEEPEDSGVQGTPLKAKPWKKYKVAGERSPTTEKEEVVEAVKASENTKKPRAQKKEPKTVNRRSLDDTGAVENPRRKEKPSRVATPEPMNLELAVQRRLDWTPPRQDPTFAPTENGHTWMLSDGPAPEDEDTYTVASDVFKKLHDTFGHKLEHEKQPEPQQQPANILGKSKVIDLIPINHPSEPTEPGRKPSPVKEKAPKKKPRTITELATAPYVVKNDNYADDHNGEDSLLEYFRADGPNEDTTKATGGKGKGRAAKVTKSRKNAQPKKPVLLSPRAAMKRSAAQDFVFGTSSQLAREKSPTLLKDLHEALKASITTDEDDPFGSSGEAASKPERPAKGLWSVSARDQAGEMVNVEIIDLVDSSGFPEDDAILDPWKQLTPEPVPAESGTTGTPALEFSTRRVIADEDAQSRSSVPTSTFSTTQRKITINTAAVMKSPPTTIGSFPLLTDLLEDEMPPPSNQQQTQEDRAQPPSSRTGSSPQKPRPKFELFTDAKLAKEVSKFGFKAVKTRNAMISLLDQCWRSKNQPLGHTAAFSTNSSVLNSPKRKQPASSKEDSAASVPPAKKPRGRPKKAATMDVDGAGAGQETELPKNARQGDESATPKKRGRHRKKDAAAAATAAEKAAASMPPPSPKPRRGTSTPKRKKVNRSIHEVQDSDLDSEGEIGVSSSPEQPFSPAGDKVSISDDTEISLNLSPSEQQSALYDLITRAVTSAPRTSDPSMPSWHEKMLMYDPIILEDLTAWLNSGQLTRVGHDGEISPLAVKKWCESRSICCLWKVNVRGKERKRF</sequence>
<comment type="caution">
    <text evidence="11">The sequence shown here is derived from an EMBL/GenBank/DDBJ whole genome shotgun (WGS) entry which is preliminary data.</text>
</comment>
<keyword evidence="3 9" id="KW-0597">Phosphoprotein</keyword>
<feature type="compositionally biased region" description="Polar residues" evidence="10">
    <location>
        <begin position="619"/>
        <end position="629"/>
    </location>
</feature>
<feature type="compositionally biased region" description="Basic and acidic residues" evidence="10">
    <location>
        <begin position="294"/>
        <end position="303"/>
    </location>
</feature>
<dbReference type="OrthoDB" id="5349119at2759"/>
<feature type="region of interest" description="Disordered" evidence="10">
    <location>
        <begin position="382"/>
        <end position="420"/>
    </location>
</feature>
<dbReference type="GO" id="GO:0017108">
    <property type="term" value="F:5'-flap endonuclease activity"/>
    <property type="evidence" value="ECO:0007669"/>
    <property type="project" value="InterPro"/>
</dbReference>
<keyword evidence="6 9" id="KW-0234">DNA repair</keyword>
<keyword evidence="12" id="KW-1185">Reference proteome</keyword>
<feature type="compositionally biased region" description="Polar residues" evidence="10">
    <location>
        <begin position="676"/>
        <end position="690"/>
    </location>
</feature>
<evidence type="ECO:0000256" key="9">
    <source>
        <dbReference type="HAMAP-Rule" id="MF_03110"/>
    </source>
</evidence>
<gene>
    <name evidence="9" type="primary">SLX4</name>
    <name evidence="11" type="ORF">M406DRAFT_330598</name>
</gene>
<dbReference type="GO" id="GO:0006260">
    <property type="term" value="P:DNA replication"/>
    <property type="evidence" value="ECO:0007669"/>
    <property type="project" value="InterPro"/>
</dbReference>
<proteinExistence type="inferred from homology"/>
<feature type="region of interest" description="Disordered" evidence="10">
    <location>
        <begin position="526"/>
        <end position="545"/>
    </location>
</feature>
<evidence type="ECO:0000256" key="1">
    <source>
        <dbReference type="ARBA" id="ARBA00004123"/>
    </source>
</evidence>
<comment type="function">
    <text evidence="9">Regulatory subunit of the SLX1-SLX4 structure-specific endonuclease that resolves DNA secondary structures generated during DNA repair and recombination. Has endonuclease activity towards branched DNA substrates, introducing single-strand cuts in duplex DNA close to junctions with ss-DNA.</text>
</comment>
<feature type="compositionally biased region" description="Basic and acidic residues" evidence="10">
    <location>
        <begin position="736"/>
        <end position="749"/>
    </location>
</feature>
<feature type="compositionally biased region" description="Basic and acidic residues" evidence="10">
    <location>
        <begin position="191"/>
        <end position="212"/>
    </location>
</feature>
<feature type="compositionally biased region" description="Basic residues" evidence="10">
    <location>
        <begin position="398"/>
        <end position="413"/>
    </location>
</feature>
<evidence type="ECO:0000256" key="8">
    <source>
        <dbReference type="ARBA" id="ARBA00029496"/>
    </source>
</evidence>
<dbReference type="Pfam" id="PF09494">
    <property type="entry name" value="Slx4"/>
    <property type="match status" value="1"/>
</dbReference>
<protein>
    <recommendedName>
        <fullName evidence="8 9">Structure-specific endonuclease subunit SLX4</fullName>
    </recommendedName>
</protein>
<feature type="compositionally biased region" description="Polar residues" evidence="10">
    <location>
        <begin position="134"/>
        <end position="145"/>
    </location>
</feature>
<dbReference type="Proteomes" id="UP000803844">
    <property type="component" value="Unassembled WGS sequence"/>
</dbReference>
<dbReference type="HAMAP" id="MF_03110">
    <property type="entry name" value="Endonuc_su_Slx4"/>
    <property type="match status" value="1"/>
</dbReference>
<evidence type="ECO:0000256" key="4">
    <source>
        <dbReference type="ARBA" id="ARBA00022763"/>
    </source>
</evidence>
<dbReference type="InterPro" id="IPR018574">
    <property type="entry name" value="Structure-sp_endonuc_su_Slx4"/>
</dbReference>
<comment type="subunit">
    <text evidence="9">Forms a heterodimer with SLX1.</text>
</comment>
<feature type="compositionally biased region" description="Basic and acidic residues" evidence="10">
    <location>
        <begin position="170"/>
        <end position="185"/>
    </location>
</feature>
<feature type="region of interest" description="Disordered" evidence="10">
    <location>
        <begin position="598"/>
        <end position="640"/>
    </location>
</feature>
<feature type="compositionally biased region" description="Basic residues" evidence="10">
    <location>
        <begin position="781"/>
        <end position="796"/>
    </location>
</feature>
<reference evidence="11" key="1">
    <citation type="journal article" date="2020" name="Phytopathology">
        <title>Genome sequence of the chestnut blight fungus Cryphonectria parasitica EP155: A fundamental resource for an archetypical invasive plant pathogen.</title>
        <authorList>
            <person name="Crouch J.A."/>
            <person name="Dawe A."/>
            <person name="Aerts A."/>
            <person name="Barry K."/>
            <person name="Churchill A.C.L."/>
            <person name="Grimwood J."/>
            <person name="Hillman B."/>
            <person name="Milgroom M.G."/>
            <person name="Pangilinan J."/>
            <person name="Smith M."/>
            <person name="Salamov A."/>
            <person name="Schmutz J."/>
            <person name="Yadav J."/>
            <person name="Grigoriev I.V."/>
            <person name="Nuss D."/>
        </authorList>
    </citation>
    <scope>NUCLEOTIDE SEQUENCE</scope>
    <source>
        <strain evidence="11">EP155</strain>
    </source>
</reference>
<feature type="compositionally biased region" description="Basic and acidic residues" evidence="10">
    <location>
        <begin position="332"/>
        <end position="343"/>
    </location>
</feature>
<feature type="region of interest" description="Disordered" evidence="10">
    <location>
        <begin position="72"/>
        <end position="277"/>
    </location>
</feature>
<feature type="compositionally biased region" description="Low complexity" evidence="10">
    <location>
        <begin position="762"/>
        <end position="774"/>
    </location>
</feature>
<keyword evidence="7 9" id="KW-0539">Nucleus</keyword>
<comment type="subcellular location">
    <subcellularLocation>
        <location evidence="1 9">Nucleus</location>
    </subcellularLocation>
</comment>
<feature type="region of interest" description="Disordered" evidence="10">
    <location>
        <begin position="676"/>
        <end position="830"/>
    </location>
</feature>
<feature type="compositionally biased region" description="Basic residues" evidence="10">
    <location>
        <begin position="750"/>
        <end position="759"/>
    </location>
</feature>
<keyword evidence="4 9" id="KW-0227">DNA damage</keyword>
<evidence type="ECO:0000256" key="5">
    <source>
        <dbReference type="ARBA" id="ARBA00023172"/>
    </source>
</evidence>
<evidence type="ECO:0000256" key="7">
    <source>
        <dbReference type="ARBA" id="ARBA00023242"/>
    </source>
</evidence>
<dbReference type="EMBL" id="MU032348">
    <property type="protein sequence ID" value="KAF3764252.1"/>
    <property type="molecule type" value="Genomic_DNA"/>
</dbReference>
<feature type="region of interest" description="Disordered" evidence="10">
    <location>
        <begin position="461"/>
        <end position="486"/>
    </location>
</feature>
<evidence type="ECO:0000256" key="3">
    <source>
        <dbReference type="ARBA" id="ARBA00022553"/>
    </source>
</evidence>
<evidence type="ECO:0000313" key="11">
    <source>
        <dbReference type="EMBL" id="KAF3764252.1"/>
    </source>
</evidence>
<dbReference type="GO" id="GO:0006310">
    <property type="term" value="P:DNA recombination"/>
    <property type="evidence" value="ECO:0007669"/>
    <property type="project" value="UniProtKB-UniRule"/>
</dbReference>
<comment type="similarity">
    <text evidence="2 9">Belongs to the SLX4 family.</text>
</comment>
<dbReference type="InterPro" id="IPR027784">
    <property type="entry name" value="Slx4_ascomycetes"/>
</dbReference>
<feature type="compositionally biased region" description="Acidic residues" evidence="10">
    <location>
        <begin position="77"/>
        <end position="86"/>
    </location>
</feature>
<name>A0A9P5CNF0_CRYP1</name>
<evidence type="ECO:0000256" key="2">
    <source>
        <dbReference type="ARBA" id="ARBA00006661"/>
    </source>
</evidence>
<evidence type="ECO:0000256" key="10">
    <source>
        <dbReference type="SAM" id="MobiDB-lite"/>
    </source>
</evidence>
<evidence type="ECO:0000256" key="6">
    <source>
        <dbReference type="ARBA" id="ARBA00023204"/>
    </source>
</evidence>
<keyword evidence="5 9" id="KW-0233">DNA recombination</keyword>
<evidence type="ECO:0000313" key="12">
    <source>
        <dbReference type="Proteomes" id="UP000803844"/>
    </source>
</evidence>
<organism evidence="11 12">
    <name type="scientific">Cryphonectria parasitica (strain ATCC 38755 / EP155)</name>
    <dbReference type="NCBI Taxonomy" id="660469"/>
    <lineage>
        <taxon>Eukaryota</taxon>
        <taxon>Fungi</taxon>
        <taxon>Dikarya</taxon>
        <taxon>Ascomycota</taxon>
        <taxon>Pezizomycotina</taxon>
        <taxon>Sordariomycetes</taxon>
        <taxon>Sordariomycetidae</taxon>
        <taxon>Diaporthales</taxon>
        <taxon>Cryphonectriaceae</taxon>
        <taxon>Cryphonectria-Endothia species complex</taxon>
        <taxon>Cryphonectria</taxon>
    </lineage>
</organism>
<dbReference type="CDD" id="cd22999">
    <property type="entry name" value="SAP_SLX4"/>
    <property type="match status" value="1"/>
</dbReference>
<dbReference type="AlphaFoldDB" id="A0A9P5CNF0"/>
<feature type="region of interest" description="Disordered" evidence="10">
    <location>
        <begin position="294"/>
        <end position="357"/>
    </location>
</feature>
<comment type="PTM">
    <text evidence="9">Phosphorylated in response to DNA damage.</text>
</comment>
<dbReference type="GO" id="GO:0006281">
    <property type="term" value="P:DNA repair"/>
    <property type="evidence" value="ECO:0007669"/>
    <property type="project" value="UniProtKB-UniRule"/>
</dbReference>